<organism evidence="7 8">
    <name type="scientific">Sphingomonas pseudosanguinis</name>
    <dbReference type="NCBI Taxonomy" id="413712"/>
    <lineage>
        <taxon>Bacteria</taxon>
        <taxon>Pseudomonadati</taxon>
        <taxon>Pseudomonadota</taxon>
        <taxon>Alphaproteobacteria</taxon>
        <taxon>Sphingomonadales</taxon>
        <taxon>Sphingomonadaceae</taxon>
        <taxon>Sphingomonas</taxon>
    </lineage>
</organism>
<name>A0A7W6F3I0_9SPHN</name>
<dbReference type="InterPro" id="IPR010583">
    <property type="entry name" value="MipA"/>
</dbReference>
<evidence type="ECO:0000256" key="3">
    <source>
        <dbReference type="ARBA" id="ARBA00022729"/>
    </source>
</evidence>
<evidence type="ECO:0000256" key="2">
    <source>
        <dbReference type="ARBA" id="ARBA00005722"/>
    </source>
</evidence>
<accession>A0A7W6F3I0</accession>
<dbReference type="GO" id="GO:0009279">
    <property type="term" value="C:cell outer membrane"/>
    <property type="evidence" value="ECO:0007669"/>
    <property type="project" value="UniProtKB-SubCell"/>
</dbReference>
<dbReference type="PANTHER" id="PTHR38776">
    <property type="entry name" value="MLTA-INTERACTING PROTEIN-RELATED"/>
    <property type="match status" value="1"/>
</dbReference>
<dbReference type="RefSeq" id="WP_183951975.1">
    <property type="nucleotide sequence ID" value="NZ_JACIDH010000009.1"/>
</dbReference>
<protein>
    <submittedName>
        <fullName evidence="7">Outer membrane scaffolding protein for murein synthesis (MipA/OmpV family)</fullName>
    </submittedName>
</protein>
<gene>
    <name evidence="7" type="ORF">GGR48_002257</name>
</gene>
<keyword evidence="3 6" id="KW-0732">Signal</keyword>
<evidence type="ECO:0000313" key="8">
    <source>
        <dbReference type="Proteomes" id="UP000538670"/>
    </source>
</evidence>
<dbReference type="Proteomes" id="UP000538670">
    <property type="component" value="Unassembled WGS sequence"/>
</dbReference>
<dbReference type="Pfam" id="PF06629">
    <property type="entry name" value="MipA"/>
    <property type="match status" value="1"/>
</dbReference>
<dbReference type="AlphaFoldDB" id="A0A7W6F3I0"/>
<keyword evidence="4" id="KW-0472">Membrane</keyword>
<dbReference type="EMBL" id="JACIDH010000009">
    <property type="protein sequence ID" value="MBB3879823.1"/>
    <property type="molecule type" value="Genomic_DNA"/>
</dbReference>
<keyword evidence="5" id="KW-0998">Cell outer membrane</keyword>
<evidence type="ECO:0000313" key="7">
    <source>
        <dbReference type="EMBL" id="MBB3879823.1"/>
    </source>
</evidence>
<dbReference type="PANTHER" id="PTHR38776:SF1">
    <property type="entry name" value="MLTA-INTERACTING PROTEIN-RELATED"/>
    <property type="match status" value="1"/>
</dbReference>
<comment type="caution">
    <text evidence="7">The sequence shown here is derived from an EMBL/GenBank/DDBJ whole genome shotgun (WGS) entry which is preliminary data.</text>
</comment>
<keyword evidence="8" id="KW-1185">Reference proteome</keyword>
<comment type="subcellular location">
    <subcellularLocation>
        <location evidence="1">Cell outer membrane</location>
    </subcellularLocation>
</comment>
<comment type="similarity">
    <text evidence="2">Belongs to the MipA/OmpV family.</text>
</comment>
<reference evidence="7 8" key="1">
    <citation type="submission" date="2020-08" db="EMBL/GenBank/DDBJ databases">
        <title>Genomic Encyclopedia of Type Strains, Phase IV (KMG-IV): sequencing the most valuable type-strain genomes for metagenomic binning, comparative biology and taxonomic classification.</title>
        <authorList>
            <person name="Goeker M."/>
        </authorList>
    </citation>
    <scope>NUCLEOTIDE SEQUENCE [LARGE SCALE GENOMIC DNA]</scope>
    <source>
        <strain evidence="7 8">DSM 19512</strain>
    </source>
</reference>
<evidence type="ECO:0000256" key="1">
    <source>
        <dbReference type="ARBA" id="ARBA00004442"/>
    </source>
</evidence>
<evidence type="ECO:0000256" key="4">
    <source>
        <dbReference type="ARBA" id="ARBA00023136"/>
    </source>
</evidence>
<evidence type="ECO:0000256" key="6">
    <source>
        <dbReference type="SAM" id="SignalP"/>
    </source>
</evidence>
<evidence type="ECO:0000256" key="5">
    <source>
        <dbReference type="ARBA" id="ARBA00023237"/>
    </source>
</evidence>
<proteinExistence type="inferred from homology"/>
<feature type="chain" id="PRO_5031373461" evidence="6">
    <location>
        <begin position="19"/>
        <end position="277"/>
    </location>
</feature>
<sequence length="277" mass="29128">MRAVPILFALLVAQPALAQTAGHPAGPPGRPVPPRDEGWSVTVGAAFVVSPVWQGSRDTALSLFPDLRVRYKDSLFASIPDGVGWNAVNRDGWKAGPIGKLRFGRNETRGGSPFLIAGGSDALIGLGNIGAAFELGGFVEKRIGAVRGRVELRQGFGGHEGVVADLSAGYQQRLGRTIVSIGPRASVASMAFMNTYFGIDAVQSQRSGLVRYATSGGLVSYGVGTSVIHPLNRRSALTLFAGVDRLGEKPGHSSLVVERGRRMQATAGLGYGFRFGL</sequence>
<feature type="signal peptide" evidence="6">
    <location>
        <begin position="1"/>
        <end position="18"/>
    </location>
</feature>